<evidence type="ECO:0000313" key="7">
    <source>
        <dbReference type="EMBL" id="KAJ8964841.1"/>
    </source>
</evidence>
<sequence>MSVKKKSCKYCIVPECINTSINAPEKLFICLPSDQNLRRAWQHAMGRFKFVSNKGSRFCCEDHFNVEEDIENYLYLKTMKCGRIKLKPGVVPHIFLLPKEILRITHFREQKALIEELLREHSANEEILLKASKEEESPFIDRGVQVNLKPLRRSKAIQCPSGDLIKKSCKKRKRKRLNLNKAP</sequence>
<dbReference type="Proteomes" id="UP001162164">
    <property type="component" value="Unassembled WGS sequence"/>
</dbReference>
<organism evidence="7 8">
    <name type="scientific">Molorchus minor</name>
    <dbReference type="NCBI Taxonomy" id="1323400"/>
    <lineage>
        <taxon>Eukaryota</taxon>
        <taxon>Metazoa</taxon>
        <taxon>Ecdysozoa</taxon>
        <taxon>Arthropoda</taxon>
        <taxon>Hexapoda</taxon>
        <taxon>Insecta</taxon>
        <taxon>Pterygota</taxon>
        <taxon>Neoptera</taxon>
        <taxon>Endopterygota</taxon>
        <taxon>Coleoptera</taxon>
        <taxon>Polyphaga</taxon>
        <taxon>Cucujiformia</taxon>
        <taxon>Chrysomeloidea</taxon>
        <taxon>Cerambycidae</taxon>
        <taxon>Lamiinae</taxon>
        <taxon>Monochamini</taxon>
        <taxon>Molorchus</taxon>
    </lineage>
</organism>
<keyword evidence="4 5" id="KW-0238">DNA-binding</keyword>
<keyword evidence="1" id="KW-0479">Metal-binding</keyword>
<dbReference type="EMBL" id="JAPWTJ010002718">
    <property type="protein sequence ID" value="KAJ8964841.1"/>
    <property type="molecule type" value="Genomic_DNA"/>
</dbReference>
<protein>
    <recommendedName>
        <fullName evidence="6">THAP-type domain-containing protein</fullName>
    </recommendedName>
</protein>
<evidence type="ECO:0000259" key="6">
    <source>
        <dbReference type="PROSITE" id="PS50950"/>
    </source>
</evidence>
<evidence type="ECO:0000256" key="1">
    <source>
        <dbReference type="ARBA" id="ARBA00022723"/>
    </source>
</evidence>
<dbReference type="InterPro" id="IPR006612">
    <property type="entry name" value="THAP_Znf"/>
</dbReference>
<evidence type="ECO:0000256" key="4">
    <source>
        <dbReference type="ARBA" id="ARBA00023125"/>
    </source>
</evidence>
<feature type="domain" description="THAP-type" evidence="6">
    <location>
        <begin position="1"/>
        <end position="95"/>
    </location>
</feature>
<dbReference type="SUPFAM" id="SSF57716">
    <property type="entry name" value="Glucocorticoid receptor-like (DNA-binding domain)"/>
    <property type="match status" value="1"/>
</dbReference>
<evidence type="ECO:0000313" key="8">
    <source>
        <dbReference type="Proteomes" id="UP001162164"/>
    </source>
</evidence>
<proteinExistence type="predicted"/>
<dbReference type="InterPro" id="IPR026516">
    <property type="entry name" value="THAP1/10"/>
</dbReference>
<dbReference type="PANTHER" id="PTHR46600">
    <property type="entry name" value="THAP DOMAIN-CONTAINING"/>
    <property type="match status" value="1"/>
</dbReference>
<evidence type="ECO:0000256" key="5">
    <source>
        <dbReference type="PROSITE-ProRule" id="PRU00309"/>
    </source>
</evidence>
<comment type="caution">
    <text evidence="7">The sequence shown here is derived from an EMBL/GenBank/DDBJ whole genome shotgun (WGS) entry which is preliminary data.</text>
</comment>
<name>A0ABQ9IT65_9CUCU</name>
<reference evidence="7" key="1">
    <citation type="journal article" date="2023" name="Insect Mol. Biol.">
        <title>Genome sequencing provides insights into the evolution of gene families encoding plant cell wall-degrading enzymes in longhorned beetles.</title>
        <authorList>
            <person name="Shin N.R."/>
            <person name="Okamura Y."/>
            <person name="Kirsch R."/>
            <person name="Pauchet Y."/>
        </authorList>
    </citation>
    <scope>NUCLEOTIDE SEQUENCE</scope>
    <source>
        <strain evidence="7">MMC_N1</strain>
    </source>
</reference>
<keyword evidence="2 5" id="KW-0863">Zinc-finger</keyword>
<dbReference type="PANTHER" id="PTHR46600:SF11">
    <property type="entry name" value="THAP DOMAIN-CONTAINING PROTEIN 10"/>
    <property type="match status" value="1"/>
</dbReference>
<keyword evidence="8" id="KW-1185">Reference proteome</keyword>
<dbReference type="PROSITE" id="PS50950">
    <property type="entry name" value="ZF_THAP"/>
    <property type="match status" value="1"/>
</dbReference>
<dbReference type="SMART" id="SM00980">
    <property type="entry name" value="THAP"/>
    <property type="match status" value="1"/>
</dbReference>
<evidence type="ECO:0000256" key="2">
    <source>
        <dbReference type="ARBA" id="ARBA00022771"/>
    </source>
</evidence>
<evidence type="ECO:0000256" key="3">
    <source>
        <dbReference type="ARBA" id="ARBA00022833"/>
    </source>
</evidence>
<keyword evidence="3" id="KW-0862">Zinc</keyword>
<gene>
    <name evidence="7" type="ORF">NQ317_018650</name>
</gene>
<dbReference type="Pfam" id="PF05485">
    <property type="entry name" value="THAP"/>
    <property type="match status" value="1"/>
</dbReference>
<accession>A0ABQ9IT65</accession>